<dbReference type="AlphaFoldDB" id="A0A383AXE0"/>
<dbReference type="GO" id="GO:0022625">
    <property type="term" value="C:cytosolic large ribosomal subunit"/>
    <property type="evidence" value="ECO:0007669"/>
    <property type="project" value="TreeGrafter"/>
</dbReference>
<feature type="domain" description="Large ribosomal subunit protein uL6 alpha-beta" evidence="5">
    <location>
        <begin position="44"/>
        <end position="118"/>
    </location>
</feature>
<dbReference type="InterPro" id="IPR036789">
    <property type="entry name" value="Ribosomal_uL6-like_a/b-dom_sf"/>
</dbReference>
<evidence type="ECO:0000256" key="2">
    <source>
        <dbReference type="ARBA" id="ARBA00022884"/>
    </source>
</evidence>
<name>A0A383AXE0_9ZZZZ</name>
<dbReference type="GO" id="GO:0002181">
    <property type="term" value="P:cytoplasmic translation"/>
    <property type="evidence" value="ECO:0007669"/>
    <property type="project" value="TreeGrafter"/>
</dbReference>
<protein>
    <recommendedName>
        <fullName evidence="5">Large ribosomal subunit protein uL6 alpha-beta domain-containing protein</fullName>
    </recommendedName>
</protein>
<dbReference type="InterPro" id="IPR020040">
    <property type="entry name" value="Ribosomal_uL6_a/b-dom"/>
</dbReference>
<accession>A0A383AXE0</accession>
<feature type="non-terminal residue" evidence="6">
    <location>
        <position position="1"/>
    </location>
</feature>
<dbReference type="PANTHER" id="PTHR11655:SF16">
    <property type="entry name" value="60S RIBOSOMAL PROTEIN L9"/>
    <property type="match status" value="1"/>
</dbReference>
<keyword evidence="4" id="KW-0687">Ribonucleoprotein</keyword>
<proteinExistence type="predicted"/>
<keyword evidence="1" id="KW-0699">rRNA-binding</keyword>
<dbReference type="EMBL" id="UINC01195786">
    <property type="protein sequence ID" value="SVE12517.1"/>
    <property type="molecule type" value="Genomic_DNA"/>
</dbReference>
<dbReference type="Pfam" id="PF00347">
    <property type="entry name" value="Ribosomal_L6"/>
    <property type="match status" value="1"/>
</dbReference>
<dbReference type="NCBIfam" id="NF004037">
    <property type="entry name" value="PRK05518.1"/>
    <property type="match status" value="1"/>
</dbReference>
<evidence type="ECO:0000256" key="3">
    <source>
        <dbReference type="ARBA" id="ARBA00022980"/>
    </source>
</evidence>
<organism evidence="6">
    <name type="scientific">marine metagenome</name>
    <dbReference type="NCBI Taxonomy" id="408172"/>
    <lineage>
        <taxon>unclassified sequences</taxon>
        <taxon>metagenomes</taxon>
        <taxon>ecological metagenomes</taxon>
    </lineage>
</organism>
<keyword evidence="3" id="KW-0689">Ribosomal protein</keyword>
<reference evidence="6" key="1">
    <citation type="submission" date="2018-05" db="EMBL/GenBank/DDBJ databases">
        <authorList>
            <person name="Lanie J.A."/>
            <person name="Ng W.-L."/>
            <person name="Kazmierczak K.M."/>
            <person name="Andrzejewski T.M."/>
            <person name="Davidsen T.M."/>
            <person name="Wayne K.J."/>
            <person name="Tettelin H."/>
            <person name="Glass J.I."/>
            <person name="Rusch D."/>
            <person name="Podicherti R."/>
            <person name="Tsui H.-C.T."/>
            <person name="Winkler M.E."/>
        </authorList>
    </citation>
    <scope>NUCLEOTIDE SEQUENCE</scope>
</reference>
<dbReference type="GO" id="GO:0019843">
    <property type="term" value="F:rRNA binding"/>
    <property type="evidence" value="ECO:0007669"/>
    <property type="project" value="UniProtKB-KW"/>
</dbReference>
<dbReference type="FunFam" id="3.90.930.12:FF:000008">
    <property type="entry name" value="50S ribosomal protein L6"/>
    <property type="match status" value="1"/>
</dbReference>
<gene>
    <name evidence="6" type="ORF">METZ01_LOCUS465371</name>
</gene>
<sequence length="128" mass="13854">QIIGNKMRKKEKALIGTWKAHLSNMIQGVNQGFLYEMKVVFAHFPMKVSVKGNTVSIANFLGEKATRTAAIAGDVKVNVKGDIVTIEGNDKECVGQTAGNLEKATTVKGRDTRVFQDGVYVISKGVAQ</sequence>
<dbReference type="SUPFAM" id="SSF56053">
    <property type="entry name" value="Ribosomal protein L6"/>
    <property type="match status" value="1"/>
</dbReference>
<dbReference type="Gene3D" id="3.90.930.12">
    <property type="entry name" value="Ribosomal protein L6, alpha-beta domain"/>
    <property type="match status" value="2"/>
</dbReference>
<dbReference type="PANTHER" id="PTHR11655">
    <property type="entry name" value="60S/50S RIBOSOMAL PROTEIN L6/L9"/>
    <property type="match status" value="1"/>
</dbReference>
<dbReference type="GO" id="GO:0003735">
    <property type="term" value="F:structural constituent of ribosome"/>
    <property type="evidence" value="ECO:0007669"/>
    <property type="project" value="InterPro"/>
</dbReference>
<evidence type="ECO:0000259" key="5">
    <source>
        <dbReference type="Pfam" id="PF00347"/>
    </source>
</evidence>
<evidence type="ECO:0000313" key="6">
    <source>
        <dbReference type="EMBL" id="SVE12517.1"/>
    </source>
</evidence>
<dbReference type="InterPro" id="IPR000702">
    <property type="entry name" value="Ribosomal_uL6-like"/>
</dbReference>
<evidence type="ECO:0000256" key="4">
    <source>
        <dbReference type="ARBA" id="ARBA00023274"/>
    </source>
</evidence>
<keyword evidence="2" id="KW-0694">RNA-binding</keyword>
<evidence type="ECO:0000256" key="1">
    <source>
        <dbReference type="ARBA" id="ARBA00022730"/>
    </source>
</evidence>